<evidence type="ECO:0000256" key="5">
    <source>
        <dbReference type="HAMAP-Rule" id="MF_03174"/>
    </source>
</evidence>
<dbReference type="InterPro" id="IPR036005">
    <property type="entry name" value="Creatinase/aminopeptidase-like"/>
</dbReference>
<evidence type="ECO:0000256" key="4">
    <source>
        <dbReference type="ARBA" id="ARBA00022801"/>
    </source>
</evidence>
<feature type="binding site" evidence="5">
    <location>
        <position position="176"/>
    </location>
    <ligand>
        <name>substrate</name>
    </ligand>
</feature>
<protein>
    <recommendedName>
        <fullName evidence="6">Methionine aminopeptidase</fullName>
        <ecNumber evidence="6">3.4.11.18</ecNumber>
    </recommendedName>
</protein>
<name>A0ABQ7J998_9APIC</name>
<feature type="binding site" evidence="5">
    <location>
        <position position="334"/>
    </location>
    <ligand>
        <name>a divalent metal cation</name>
        <dbReference type="ChEBI" id="CHEBI:60240"/>
        <label>1</label>
    </ligand>
</feature>
<dbReference type="HAMAP" id="MF_01974">
    <property type="entry name" value="MetAP_1"/>
    <property type="match status" value="1"/>
</dbReference>
<evidence type="ECO:0000256" key="6">
    <source>
        <dbReference type="RuleBase" id="RU003653"/>
    </source>
</evidence>
<sequence length="349" mass="38441">MVRIREARMALQIARPALSHHTLRRFFHSRREFLTPKLILRDLPSENDCIKSKPSSHFKPSIFEGQYRVLPPHAIPLSITQPEYAKRPSGIPEQRFPLIYGEVKTDEEIIHMKAAAKLAAECLRIAIAHSHEGVTTDEVDGIVHHHIISSGAYPSAVNFHGFPKSMCASPNEAACHGLPNTRPLQNGDLISYDCTVFLNGFHGDCAGTVEIGNASENHFALNAAAKESLMQGISAVKPGASFWEIGRAISAYIDGTGFSIVENFCGHFIGRDMHMAPLISHVFPPSVDGASDTMKVGQVFTIEPIICEGQANLRTWADSWTMVTRDNGRCAQWEHTVLVNEKGAEILTI</sequence>
<organism evidence="8 9">
    <name type="scientific">Cardiosporidium cionae</name>
    <dbReference type="NCBI Taxonomy" id="476202"/>
    <lineage>
        <taxon>Eukaryota</taxon>
        <taxon>Sar</taxon>
        <taxon>Alveolata</taxon>
        <taxon>Apicomplexa</taxon>
        <taxon>Aconoidasida</taxon>
        <taxon>Nephromycida</taxon>
        <taxon>Cardiosporidium</taxon>
    </lineage>
</organism>
<feature type="binding site" evidence="5">
    <location>
        <position position="334"/>
    </location>
    <ligand>
        <name>a divalent metal cation</name>
        <dbReference type="ChEBI" id="CHEBI:60240"/>
        <label>2</label>
        <note>catalytic</note>
    </ligand>
</feature>
<reference evidence="8 9" key="1">
    <citation type="journal article" date="2020" name="bioRxiv">
        <title>Metabolic contributions of an alphaproteobacterial endosymbiont in the apicomplexan Cardiosporidium cionae.</title>
        <authorList>
            <person name="Hunter E.S."/>
            <person name="Paight C.J."/>
            <person name="Lane C.E."/>
        </authorList>
    </citation>
    <scope>NUCLEOTIDE SEQUENCE [LARGE SCALE GENOMIC DNA]</scope>
    <source>
        <strain evidence="8">ESH_2018</strain>
    </source>
</reference>
<feature type="binding site" evidence="5">
    <location>
        <position position="193"/>
    </location>
    <ligand>
        <name>a divalent metal cation</name>
        <dbReference type="ChEBI" id="CHEBI:60240"/>
        <label>1</label>
    </ligand>
</feature>
<comment type="function">
    <text evidence="6">Cotranslationally removes the N-terminal methionine from nascent proteins. The N-terminal methionine is often cleaved when the second residue in the primary sequence is small and uncharged (Met-Ala-, Cys, Gly, Pro, Ser, Thr, or Val).</text>
</comment>
<dbReference type="GO" id="GO:0004177">
    <property type="term" value="F:aminopeptidase activity"/>
    <property type="evidence" value="ECO:0007669"/>
    <property type="project" value="UniProtKB-KW"/>
</dbReference>
<evidence type="ECO:0000256" key="3">
    <source>
        <dbReference type="ARBA" id="ARBA00022723"/>
    </source>
</evidence>
<dbReference type="Gene3D" id="3.90.230.10">
    <property type="entry name" value="Creatinase/methionine aminopeptidase superfamily"/>
    <property type="match status" value="1"/>
</dbReference>
<evidence type="ECO:0000256" key="2">
    <source>
        <dbReference type="ARBA" id="ARBA00022670"/>
    </source>
</evidence>
<accession>A0ABQ7J998</accession>
<dbReference type="PRINTS" id="PR00599">
    <property type="entry name" value="MAPEPTIDASE"/>
</dbReference>
<dbReference type="NCBIfam" id="TIGR00500">
    <property type="entry name" value="met_pdase_I"/>
    <property type="match status" value="1"/>
</dbReference>
<feature type="binding site" evidence="5">
    <location>
        <position position="274"/>
    </location>
    <ligand>
        <name>substrate</name>
    </ligand>
</feature>
<evidence type="ECO:0000313" key="9">
    <source>
        <dbReference type="Proteomes" id="UP000823046"/>
    </source>
</evidence>
<dbReference type="InterPro" id="IPR002467">
    <property type="entry name" value="Pept_M24A_MAP1"/>
</dbReference>
<comment type="catalytic activity">
    <reaction evidence="5 6">
        <text>Release of N-terminal amino acids, preferentially methionine, from peptides and arylamides.</text>
        <dbReference type="EC" id="3.4.11.18"/>
    </reaction>
</comment>
<feature type="domain" description="Peptidase M24" evidence="7">
    <location>
        <begin position="111"/>
        <end position="341"/>
    </location>
</feature>
<evidence type="ECO:0000313" key="8">
    <source>
        <dbReference type="EMBL" id="KAF8820571.1"/>
    </source>
</evidence>
<dbReference type="CDD" id="cd01086">
    <property type="entry name" value="MetAP1"/>
    <property type="match status" value="1"/>
</dbReference>
<dbReference type="PANTHER" id="PTHR43330:SF7">
    <property type="entry name" value="METHIONINE AMINOPEPTIDASE 1"/>
    <property type="match status" value="1"/>
</dbReference>
<keyword evidence="9" id="KW-1185">Reference proteome</keyword>
<dbReference type="Proteomes" id="UP000823046">
    <property type="component" value="Unassembled WGS sequence"/>
</dbReference>
<gene>
    <name evidence="8" type="ORF">IE077_003032</name>
</gene>
<feature type="binding site" evidence="5">
    <location>
        <position position="303"/>
    </location>
    <ligand>
        <name>a divalent metal cation</name>
        <dbReference type="ChEBI" id="CHEBI:60240"/>
        <label>2</label>
        <note>catalytic</note>
    </ligand>
</feature>
<keyword evidence="4 5" id="KW-0378">Hydrolase</keyword>
<dbReference type="EC" id="3.4.11.18" evidence="6"/>
<dbReference type="InterPro" id="IPR001714">
    <property type="entry name" value="Pept_M24_MAP"/>
</dbReference>
<keyword evidence="1 5" id="KW-0031">Aminopeptidase</keyword>
<dbReference type="SUPFAM" id="SSF55920">
    <property type="entry name" value="Creatinase/aminopeptidase"/>
    <property type="match status" value="1"/>
</dbReference>
<dbReference type="EMBL" id="JADAQX010000352">
    <property type="protein sequence ID" value="KAF8820571.1"/>
    <property type="molecule type" value="Genomic_DNA"/>
</dbReference>
<dbReference type="InterPro" id="IPR000994">
    <property type="entry name" value="Pept_M24"/>
</dbReference>
<evidence type="ECO:0000256" key="1">
    <source>
        <dbReference type="ARBA" id="ARBA00022438"/>
    </source>
</evidence>
<dbReference type="PANTHER" id="PTHR43330">
    <property type="entry name" value="METHIONINE AMINOPEPTIDASE"/>
    <property type="match status" value="1"/>
</dbReference>
<comment type="caution">
    <text evidence="8">The sequence shown here is derived from an EMBL/GenBank/DDBJ whole genome shotgun (WGS) entry which is preliminary data.</text>
</comment>
<comment type="similarity">
    <text evidence="5">Belongs to the peptidase M24A family. Methionine aminopeptidase type 1 subfamily.</text>
</comment>
<keyword evidence="2 5" id="KW-0645">Protease</keyword>
<evidence type="ECO:0000259" key="7">
    <source>
        <dbReference type="Pfam" id="PF00557"/>
    </source>
</evidence>
<feature type="binding site" evidence="5">
    <location>
        <position position="204"/>
    </location>
    <ligand>
        <name>a divalent metal cation</name>
        <dbReference type="ChEBI" id="CHEBI:60240"/>
        <label>1</label>
    </ligand>
</feature>
<feature type="binding site" evidence="5">
    <location>
        <position position="204"/>
    </location>
    <ligand>
        <name>a divalent metal cation</name>
        <dbReference type="ChEBI" id="CHEBI:60240"/>
        <label>2</label>
        <note>catalytic</note>
    </ligand>
</feature>
<proteinExistence type="inferred from homology"/>
<keyword evidence="3 5" id="KW-0479">Metal-binding</keyword>
<comment type="cofactor">
    <cofactor evidence="5">
        <name>Co(2+)</name>
        <dbReference type="ChEBI" id="CHEBI:48828"/>
    </cofactor>
    <cofactor evidence="5">
        <name>Zn(2+)</name>
        <dbReference type="ChEBI" id="CHEBI:29105"/>
    </cofactor>
    <cofactor evidence="5">
        <name>Mn(2+)</name>
        <dbReference type="ChEBI" id="CHEBI:29035"/>
    </cofactor>
    <cofactor evidence="5">
        <name>Fe(2+)</name>
        <dbReference type="ChEBI" id="CHEBI:29033"/>
    </cofactor>
    <text evidence="5">Binds 2 divalent metal cations per subunit. Has a high-affinity and a low affinity metal-binding site. The true nature of the physiological cofactor is under debate. The enzyme is active with cobalt, zinc, manganese or divalent iron ions. Most likely, methionine aminopeptidases function as mononuclear Fe(2+)-metalloproteases under physiological conditions, and the catalytically relevant metal-binding site has been assigned to the histidine-containing high-affinity site.</text>
</comment>
<dbReference type="Pfam" id="PF00557">
    <property type="entry name" value="Peptidase_M24"/>
    <property type="match status" value="1"/>
</dbReference>
<feature type="binding site" evidence="5">
    <location>
        <position position="267"/>
    </location>
    <ligand>
        <name>a divalent metal cation</name>
        <dbReference type="ChEBI" id="CHEBI:60240"/>
        <label>2</label>
        <note>catalytic</note>
    </ligand>
</feature>